<feature type="compositionally biased region" description="Low complexity" evidence="1">
    <location>
        <begin position="596"/>
        <end position="607"/>
    </location>
</feature>
<reference evidence="3" key="2">
    <citation type="submission" date="2015-01" db="EMBL/GenBank/DDBJ databases">
        <title>Evolutionary Origins and Diversification of the Mycorrhizal Mutualists.</title>
        <authorList>
            <consortium name="DOE Joint Genome Institute"/>
            <consortium name="Mycorrhizal Genomics Consortium"/>
            <person name="Kohler A."/>
            <person name="Kuo A."/>
            <person name="Nagy L.G."/>
            <person name="Floudas D."/>
            <person name="Copeland A."/>
            <person name="Barry K.W."/>
            <person name="Cichocki N."/>
            <person name="Veneault-Fourrey C."/>
            <person name="LaButti K."/>
            <person name="Lindquist E.A."/>
            <person name="Lipzen A."/>
            <person name="Lundell T."/>
            <person name="Morin E."/>
            <person name="Murat C."/>
            <person name="Riley R."/>
            <person name="Ohm R."/>
            <person name="Sun H."/>
            <person name="Tunlid A."/>
            <person name="Henrissat B."/>
            <person name="Grigoriev I.V."/>
            <person name="Hibbett D.S."/>
            <person name="Martin F."/>
        </authorList>
    </citation>
    <scope>NUCLEOTIDE SEQUENCE [LARGE SCALE GENOMIC DNA]</scope>
    <source>
        <strain evidence="3">ATCC 200175</strain>
    </source>
</reference>
<organism evidence="2 3">
    <name type="scientific">Paxillus involutus ATCC 200175</name>
    <dbReference type="NCBI Taxonomy" id="664439"/>
    <lineage>
        <taxon>Eukaryota</taxon>
        <taxon>Fungi</taxon>
        <taxon>Dikarya</taxon>
        <taxon>Basidiomycota</taxon>
        <taxon>Agaricomycotina</taxon>
        <taxon>Agaricomycetes</taxon>
        <taxon>Agaricomycetidae</taxon>
        <taxon>Boletales</taxon>
        <taxon>Paxilineae</taxon>
        <taxon>Paxillaceae</taxon>
        <taxon>Paxillus</taxon>
    </lineage>
</organism>
<dbReference type="AlphaFoldDB" id="A0A0C9TK39"/>
<feature type="region of interest" description="Disordered" evidence="1">
    <location>
        <begin position="501"/>
        <end position="607"/>
    </location>
</feature>
<accession>A0A0C9TK39</accession>
<dbReference type="OrthoDB" id="2690194at2759"/>
<feature type="compositionally biased region" description="Pro residues" evidence="1">
    <location>
        <begin position="574"/>
        <end position="585"/>
    </location>
</feature>
<evidence type="ECO:0000313" key="3">
    <source>
        <dbReference type="Proteomes" id="UP000053647"/>
    </source>
</evidence>
<proteinExistence type="predicted"/>
<sequence length="607" mass="66497">MDPLVDKDTDKIHWSLDQDESVRLLDALFPDKKLFEESVQRGRLVPSPSGGMATVLNQLGKLYGKGTKGKSCWFQFPTLSNSGAVEKKTTMEQKMAVFLNTVIEGLEAEVGPFKSKPSVPPTLVLMHTQQTDMRRLANGPYIILSIFNQGGSVSTYPFNIHEKPCVFLRILAGVSSCPPTDLGFDETIFWDNELKKKRLRLKDSWIDPLRKFTEGTILAMLNDAGVEAHWVAFKKASVLHRDISLLNLLIVIWDNINVDRHLDFLDHLPAEAPSSPLSSPPPEPAAPSPPPKPAASSPLSDPPTQLASTSPILLPAADNTLETIGYKSVPVQRSAAPGDGGPGGLEYVALSQLKHDDEIVLSMWGDDPPDQSQPCINTNPLYCTGMWSWMATELVIAGPGKPVIHGPHHDLELLFYVLLGICVLYDEPHKVKTDSQLAECFDKYFNMFEPSLLKTITIQSEVGWEANIIMHISPYFQPLIPLLNLLREKIILSDKHWVSRNNRKPLDSEPEHNKSHLATERSETRAAALAGRSKDLDSGRGGARTHLDSGTTSSEPLSEESEVSAYSAGKSHPEPPTTPRLPRPPTICQVSGPGFGARSSVGSGSSA</sequence>
<reference evidence="2 3" key="1">
    <citation type="submission" date="2014-06" db="EMBL/GenBank/DDBJ databases">
        <authorList>
            <consortium name="DOE Joint Genome Institute"/>
            <person name="Kuo A."/>
            <person name="Kohler A."/>
            <person name="Nagy L.G."/>
            <person name="Floudas D."/>
            <person name="Copeland A."/>
            <person name="Barry K.W."/>
            <person name="Cichocki N."/>
            <person name="Veneault-Fourrey C."/>
            <person name="LaButti K."/>
            <person name="Lindquist E.A."/>
            <person name="Lipzen A."/>
            <person name="Lundell T."/>
            <person name="Morin E."/>
            <person name="Murat C."/>
            <person name="Sun H."/>
            <person name="Tunlid A."/>
            <person name="Henrissat B."/>
            <person name="Grigoriev I.V."/>
            <person name="Hibbett D.S."/>
            <person name="Martin F."/>
            <person name="Nordberg H.P."/>
            <person name="Cantor M.N."/>
            <person name="Hua S.X."/>
        </authorList>
    </citation>
    <scope>NUCLEOTIDE SEQUENCE [LARGE SCALE GENOMIC DNA]</scope>
    <source>
        <strain evidence="2 3">ATCC 200175</strain>
    </source>
</reference>
<name>A0A0C9TK39_PAXIN</name>
<dbReference type="Proteomes" id="UP000053647">
    <property type="component" value="Unassembled WGS sequence"/>
</dbReference>
<feature type="compositionally biased region" description="Pro residues" evidence="1">
    <location>
        <begin position="278"/>
        <end position="293"/>
    </location>
</feature>
<feature type="compositionally biased region" description="Basic and acidic residues" evidence="1">
    <location>
        <begin position="504"/>
        <end position="524"/>
    </location>
</feature>
<evidence type="ECO:0000256" key="1">
    <source>
        <dbReference type="SAM" id="MobiDB-lite"/>
    </source>
</evidence>
<gene>
    <name evidence="2" type="ORF">PAXINDRAFT_158357</name>
</gene>
<dbReference type="EMBL" id="KN819821">
    <property type="protein sequence ID" value="KIJ07661.1"/>
    <property type="molecule type" value="Genomic_DNA"/>
</dbReference>
<keyword evidence="3" id="KW-1185">Reference proteome</keyword>
<evidence type="ECO:0000313" key="2">
    <source>
        <dbReference type="EMBL" id="KIJ07661.1"/>
    </source>
</evidence>
<dbReference type="HOGENOM" id="CLU_449844_0_0_1"/>
<feature type="region of interest" description="Disordered" evidence="1">
    <location>
        <begin position="272"/>
        <end position="309"/>
    </location>
</feature>
<protein>
    <submittedName>
        <fullName evidence="2">Uncharacterized protein</fullName>
    </submittedName>
</protein>
<feature type="compositionally biased region" description="Low complexity" evidence="1">
    <location>
        <begin position="294"/>
        <end position="303"/>
    </location>
</feature>